<dbReference type="InterPro" id="IPR012312">
    <property type="entry name" value="Hemerythrin-like"/>
</dbReference>
<dbReference type="Pfam" id="PF01814">
    <property type="entry name" value="Hemerythrin"/>
    <property type="match status" value="1"/>
</dbReference>
<dbReference type="AlphaFoldDB" id="A0A4R7SYE3"/>
<organism evidence="2 3">
    <name type="scientific">Kribbella voronezhensis</name>
    <dbReference type="NCBI Taxonomy" id="2512212"/>
    <lineage>
        <taxon>Bacteria</taxon>
        <taxon>Bacillati</taxon>
        <taxon>Actinomycetota</taxon>
        <taxon>Actinomycetes</taxon>
        <taxon>Propionibacteriales</taxon>
        <taxon>Kribbellaceae</taxon>
        <taxon>Kribbella</taxon>
    </lineage>
</organism>
<name>A0A4R7SYE3_9ACTN</name>
<evidence type="ECO:0000313" key="2">
    <source>
        <dbReference type="EMBL" id="TDU84412.1"/>
    </source>
</evidence>
<dbReference type="Gene3D" id="1.20.120.520">
    <property type="entry name" value="nmb1532 protein domain like"/>
    <property type="match status" value="1"/>
</dbReference>
<proteinExistence type="predicted"/>
<protein>
    <submittedName>
        <fullName evidence="2">Hemerythrin HHE cation binding domain-containing protein</fullName>
    </submittedName>
</protein>
<dbReference type="Proteomes" id="UP000295151">
    <property type="component" value="Unassembled WGS sequence"/>
</dbReference>
<feature type="domain" description="Hemerythrin-like" evidence="1">
    <location>
        <begin position="12"/>
        <end position="125"/>
    </location>
</feature>
<keyword evidence="3" id="KW-1185">Reference proteome</keyword>
<evidence type="ECO:0000313" key="3">
    <source>
        <dbReference type="Proteomes" id="UP000295151"/>
    </source>
</evidence>
<dbReference type="PANTHER" id="PTHR35585">
    <property type="entry name" value="HHE DOMAIN PROTEIN (AFU_ORTHOLOGUE AFUA_4G00730)"/>
    <property type="match status" value="1"/>
</dbReference>
<dbReference type="EMBL" id="SOCE01000002">
    <property type="protein sequence ID" value="TDU84412.1"/>
    <property type="molecule type" value="Genomic_DNA"/>
</dbReference>
<comment type="caution">
    <text evidence="2">The sequence shown here is derived from an EMBL/GenBank/DDBJ whole genome shotgun (WGS) entry which is preliminary data.</text>
</comment>
<dbReference type="RefSeq" id="WP_202867041.1">
    <property type="nucleotide sequence ID" value="NZ_SOCE01000002.1"/>
</dbReference>
<dbReference type="PANTHER" id="PTHR35585:SF1">
    <property type="entry name" value="HHE DOMAIN PROTEIN (AFU_ORTHOLOGUE AFUA_4G00730)"/>
    <property type="match status" value="1"/>
</dbReference>
<sequence length="182" mass="20482">MPKILQQTGGDVVEVILADHRWFEEAMRELRDVGSDRDAVLADLATVLIAHAEAEESKVYPALRKKQAIDSDEVEHSEHEHDEGNEALLALMEVTDSSSEEFSEKTHELSEALSHHLDEEERDILNPARTEVDEEVRLRLGTDFATERARQIDAGCGSIENVRKLVEAAQKKSEQKKTAQKN</sequence>
<reference evidence="2 3" key="1">
    <citation type="submission" date="2019-03" db="EMBL/GenBank/DDBJ databases">
        <title>Genomic Encyclopedia of Type Strains, Phase III (KMG-III): the genomes of soil and plant-associated and newly described type strains.</title>
        <authorList>
            <person name="Whitman W."/>
        </authorList>
    </citation>
    <scope>NUCLEOTIDE SEQUENCE [LARGE SCALE GENOMIC DNA]</scope>
    <source>
        <strain evidence="2 3">VKM Ac-2575</strain>
    </source>
</reference>
<accession>A0A4R7SYE3</accession>
<gene>
    <name evidence="2" type="ORF">EV138_6883</name>
</gene>
<evidence type="ECO:0000259" key="1">
    <source>
        <dbReference type="Pfam" id="PF01814"/>
    </source>
</evidence>